<keyword evidence="5" id="KW-0274">FAD</keyword>
<gene>
    <name evidence="8" type="ORF">AMK59_1616</name>
</gene>
<dbReference type="Pfam" id="PF02219">
    <property type="entry name" value="MTHFR"/>
    <property type="match status" value="1"/>
</dbReference>
<evidence type="ECO:0000313" key="8">
    <source>
        <dbReference type="EMBL" id="KRT85764.1"/>
    </source>
</evidence>
<comment type="pathway">
    <text evidence="2 7">One-carbon metabolism; tetrahydrofolate interconversion.</text>
</comment>
<keyword evidence="6" id="KW-0560">Oxidoreductase</keyword>
<dbReference type="PANTHER" id="PTHR45754:SF3">
    <property type="entry name" value="METHYLENETETRAHYDROFOLATE REDUCTASE (NADPH)"/>
    <property type="match status" value="1"/>
</dbReference>
<keyword evidence="9" id="KW-1185">Reference proteome</keyword>
<dbReference type="UniPathway" id="UPA00193"/>
<evidence type="ECO:0000313" key="9">
    <source>
        <dbReference type="Proteomes" id="UP000051574"/>
    </source>
</evidence>
<dbReference type="GO" id="GO:0009086">
    <property type="term" value="P:methionine biosynthetic process"/>
    <property type="evidence" value="ECO:0007669"/>
    <property type="project" value="TreeGrafter"/>
</dbReference>
<evidence type="ECO:0000256" key="1">
    <source>
        <dbReference type="ARBA" id="ARBA00001974"/>
    </source>
</evidence>
<dbReference type="Gene3D" id="3.20.20.220">
    <property type="match status" value="1"/>
</dbReference>
<evidence type="ECO:0000256" key="2">
    <source>
        <dbReference type="ARBA" id="ARBA00004777"/>
    </source>
</evidence>
<evidence type="ECO:0000256" key="3">
    <source>
        <dbReference type="ARBA" id="ARBA00006743"/>
    </source>
</evidence>
<sequence>MKPHHLTIFFKTVGVKTRQLSLELCTNRKLNMQKIKEMSPPFCSVTWLDNTVDNINMHPTIQLSQELIRNDVNVLIHLPGRIYNKVEMLEILKTIKDIGVKNILVVQGEKSLGESQDDFPYARKLVEFIREKFSNYFCIGVTGYPSGHPRSASLNEDLLHLKEKVIAGADFIITQAIFDIDTFRNFHTRCRDLEINVPILPGLFIINSYSSLMNMVKFCKLRLPDDVMKFLEEHKDNREIVEEYGISSVVNILESFFSSNELAVHCVHIFTLNDLDILEKVLSNLSL</sequence>
<dbReference type="PANTHER" id="PTHR45754">
    <property type="entry name" value="METHYLENETETRAHYDROFOLATE REDUCTASE"/>
    <property type="match status" value="1"/>
</dbReference>
<organism evidence="8 9">
    <name type="scientific">Oryctes borbonicus</name>
    <dbReference type="NCBI Taxonomy" id="1629725"/>
    <lineage>
        <taxon>Eukaryota</taxon>
        <taxon>Metazoa</taxon>
        <taxon>Ecdysozoa</taxon>
        <taxon>Arthropoda</taxon>
        <taxon>Hexapoda</taxon>
        <taxon>Insecta</taxon>
        <taxon>Pterygota</taxon>
        <taxon>Neoptera</taxon>
        <taxon>Endopterygota</taxon>
        <taxon>Coleoptera</taxon>
        <taxon>Polyphaga</taxon>
        <taxon>Scarabaeiformia</taxon>
        <taxon>Scarabaeidae</taxon>
        <taxon>Dynastinae</taxon>
        <taxon>Oryctes</taxon>
    </lineage>
</organism>
<accession>A0A0T6BEN6</accession>
<reference evidence="8 9" key="1">
    <citation type="submission" date="2015-09" db="EMBL/GenBank/DDBJ databases">
        <title>Draft genome of the scarab beetle Oryctes borbonicus.</title>
        <authorList>
            <person name="Meyer J.M."/>
            <person name="Markov G.V."/>
            <person name="Baskaran P."/>
            <person name="Herrmann M."/>
            <person name="Sommer R.J."/>
            <person name="Roedelsperger C."/>
        </authorList>
    </citation>
    <scope>NUCLEOTIDE SEQUENCE [LARGE SCALE GENOMIC DNA]</scope>
    <source>
        <strain evidence="8">OB123</strain>
        <tissue evidence="8">Whole animal</tissue>
    </source>
</reference>
<dbReference type="EMBL" id="LJIG01001176">
    <property type="protein sequence ID" value="KRT85764.1"/>
    <property type="molecule type" value="Genomic_DNA"/>
</dbReference>
<dbReference type="AlphaFoldDB" id="A0A0T6BEN6"/>
<dbReference type="InterPro" id="IPR003171">
    <property type="entry name" value="Mehydrof_redctse-like"/>
</dbReference>
<dbReference type="GO" id="GO:0004489">
    <property type="term" value="F:methylenetetrahydrofolate reductase [NAD(P)H] activity"/>
    <property type="evidence" value="ECO:0007669"/>
    <property type="project" value="InterPro"/>
</dbReference>
<dbReference type="GO" id="GO:0071949">
    <property type="term" value="F:FAD binding"/>
    <property type="evidence" value="ECO:0007669"/>
    <property type="project" value="TreeGrafter"/>
</dbReference>
<comment type="caution">
    <text evidence="8">The sequence shown here is derived from an EMBL/GenBank/DDBJ whole genome shotgun (WGS) entry which is preliminary data.</text>
</comment>
<evidence type="ECO:0000256" key="7">
    <source>
        <dbReference type="RuleBase" id="RU004254"/>
    </source>
</evidence>
<comment type="similarity">
    <text evidence="3">Belongs to the methylenetetrahydrofolate reductase family.</text>
</comment>
<name>A0A0T6BEN6_9SCAR</name>
<dbReference type="OrthoDB" id="16284at2759"/>
<evidence type="ECO:0000256" key="4">
    <source>
        <dbReference type="ARBA" id="ARBA00022630"/>
    </source>
</evidence>
<evidence type="ECO:0000256" key="6">
    <source>
        <dbReference type="ARBA" id="ARBA00023002"/>
    </source>
</evidence>
<dbReference type="CDD" id="cd00537">
    <property type="entry name" value="MTHFR"/>
    <property type="match status" value="1"/>
</dbReference>
<dbReference type="Proteomes" id="UP000051574">
    <property type="component" value="Unassembled WGS sequence"/>
</dbReference>
<dbReference type="GO" id="GO:0035999">
    <property type="term" value="P:tetrahydrofolate interconversion"/>
    <property type="evidence" value="ECO:0007669"/>
    <property type="project" value="UniProtKB-UniPathway"/>
</dbReference>
<dbReference type="GO" id="GO:0005829">
    <property type="term" value="C:cytosol"/>
    <property type="evidence" value="ECO:0007669"/>
    <property type="project" value="TreeGrafter"/>
</dbReference>
<dbReference type="InterPro" id="IPR029041">
    <property type="entry name" value="FAD-linked_oxidoreductase-like"/>
</dbReference>
<keyword evidence="4" id="KW-0285">Flavoprotein</keyword>
<proteinExistence type="inferred from homology"/>
<dbReference type="SUPFAM" id="SSF51730">
    <property type="entry name" value="FAD-linked oxidoreductase"/>
    <property type="match status" value="1"/>
</dbReference>
<comment type="cofactor">
    <cofactor evidence="1">
        <name>FAD</name>
        <dbReference type="ChEBI" id="CHEBI:57692"/>
    </cofactor>
</comment>
<evidence type="ECO:0000256" key="5">
    <source>
        <dbReference type="ARBA" id="ARBA00022827"/>
    </source>
</evidence>
<protein>
    <submittedName>
        <fullName evidence="8">Uncharacterized protein</fullName>
    </submittedName>
</protein>